<accession>A0ABD2YQ64</accession>
<keyword evidence="1" id="KW-0812">Transmembrane</keyword>
<keyword evidence="1" id="KW-1133">Transmembrane helix</keyword>
<reference evidence="2 3" key="1">
    <citation type="submission" date="2024-11" db="EMBL/GenBank/DDBJ databases">
        <title>A near-complete genome assembly of Cinchona calisaya.</title>
        <authorList>
            <person name="Lian D.C."/>
            <person name="Zhao X.W."/>
            <person name="Wei L."/>
        </authorList>
    </citation>
    <scope>NUCLEOTIDE SEQUENCE [LARGE SCALE GENOMIC DNA]</scope>
    <source>
        <tissue evidence="2">Nenye</tissue>
    </source>
</reference>
<name>A0ABD2YQ64_9GENT</name>
<comment type="caution">
    <text evidence="2">The sequence shown here is derived from an EMBL/GenBank/DDBJ whole genome shotgun (WGS) entry which is preliminary data.</text>
</comment>
<dbReference type="AlphaFoldDB" id="A0ABD2YQ64"/>
<gene>
    <name evidence="2" type="ORF">ACH5RR_028442</name>
</gene>
<evidence type="ECO:0000313" key="3">
    <source>
        <dbReference type="Proteomes" id="UP001630127"/>
    </source>
</evidence>
<organism evidence="2 3">
    <name type="scientific">Cinchona calisaya</name>
    <dbReference type="NCBI Taxonomy" id="153742"/>
    <lineage>
        <taxon>Eukaryota</taxon>
        <taxon>Viridiplantae</taxon>
        <taxon>Streptophyta</taxon>
        <taxon>Embryophyta</taxon>
        <taxon>Tracheophyta</taxon>
        <taxon>Spermatophyta</taxon>
        <taxon>Magnoliopsida</taxon>
        <taxon>eudicotyledons</taxon>
        <taxon>Gunneridae</taxon>
        <taxon>Pentapetalae</taxon>
        <taxon>asterids</taxon>
        <taxon>lamiids</taxon>
        <taxon>Gentianales</taxon>
        <taxon>Rubiaceae</taxon>
        <taxon>Cinchonoideae</taxon>
        <taxon>Cinchoneae</taxon>
        <taxon>Cinchona</taxon>
    </lineage>
</organism>
<keyword evidence="1" id="KW-0472">Membrane</keyword>
<dbReference type="EMBL" id="JBJUIK010000012">
    <property type="protein sequence ID" value="KAL3509041.1"/>
    <property type="molecule type" value="Genomic_DNA"/>
</dbReference>
<evidence type="ECO:0000256" key="1">
    <source>
        <dbReference type="SAM" id="Phobius"/>
    </source>
</evidence>
<keyword evidence="3" id="KW-1185">Reference proteome</keyword>
<feature type="transmembrane region" description="Helical" evidence="1">
    <location>
        <begin position="142"/>
        <end position="160"/>
    </location>
</feature>
<proteinExistence type="predicted"/>
<sequence length="161" mass="18338">MDKHRILNFNDSRVCSLWELFQYSFEFMDSVKAQVQIPYVGLRFFGSILRKPEEKANELIEKIGALICQAGIIICSLYMDKVKDREHNSLQVRDATDCYATLVNTKSAIKLIMEQISGSSMIGEQHSFGHWTLLFIISSSDLKFVLGALVISMLLLWLLAV</sequence>
<protein>
    <submittedName>
        <fullName evidence="2">Uncharacterized protein</fullName>
    </submittedName>
</protein>
<dbReference type="Proteomes" id="UP001630127">
    <property type="component" value="Unassembled WGS sequence"/>
</dbReference>
<evidence type="ECO:0000313" key="2">
    <source>
        <dbReference type="EMBL" id="KAL3509041.1"/>
    </source>
</evidence>